<dbReference type="Proteomes" id="UP000887565">
    <property type="component" value="Unplaced"/>
</dbReference>
<name>A0A915IRE9_ROMCU</name>
<reference evidence="2" key="1">
    <citation type="submission" date="2022-11" db="UniProtKB">
        <authorList>
            <consortium name="WormBaseParasite"/>
        </authorList>
    </citation>
    <scope>IDENTIFICATION</scope>
</reference>
<proteinExistence type="predicted"/>
<evidence type="ECO:0000313" key="1">
    <source>
        <dbReference type="Proteomes" id="UP000887565"/>
    </source>
</evidence>
<dbReference type="WBParaSite" id="nRc.2.0.1.t16778-RA">
    <property type="protein sequence ID" value="nRc.2.0.1.t16778-RA"/>
    <property type="gene ID" value="nRc.2.0.1.g16778"/>
</dbReference>
<dbReference type="AlphaFoldDB" id="A0A915IRE9"/>
<protein>
    <submittedName>
        <fullName evidence="2">Uncharacterized protein</fullName>
    </submittedName>
</protein>
<keyword evidence="1" id="KW-1185">Reference proteome</keyword>
<evidence type="ECO:0000313" key="2">
    <source>
        <dbReference type="WBParaSite" id="nRc.2.0.1.t16778-RA"/>
    </source>
</evidence>
<organism evidence="1 2">
    <name type="scientific">Romanomermis culicivorax</name>
    <name type="common">Nematode worm</name>
    <dbReference type="NCBI Taxonomy" id="13658"/>
    <lineage>
        <taxon>Eukaryota</taxon>
        <taxon>Metazoa</taxon>
        <taxon>Ecdysozoa</taxon>
        <taxon>Nematoda</taxon>
        <taxon>Enoplea</taxon>
        <taxon>Dorylaimia</taxon>
        <taxon>Mermithida</taxon>
        <taxon>Mermithoidea</taxon>
        <taxon>Mermithidae</taxon>
        <taxon>Romanomermis</taxon>
    </lineage>
</organism>
<sequence>MTGYEDAKNFLMFQLTPDCNQMTLECELASITPQAGEEPAAFLINGGDGGKYRRQIKIDVDSRGGCNFLGGSGCCDNHGRRGDRHGYQSEQSKGCDCDHNRCYRGGEMMKCMFAIRAVKEDSHRGAAIV</sequence>
<accession>A0A915IRE9</accession>